<evidence type="ECO:0000313" key="2">
    <source>
        <dbReference type="EMBL" id="ASJ22863.1"/>
    </source>
</evidence>
<dbReference type="AlphaFoldDB" id="A0A248LFA6"/>
<reference evidence="3" key="1">
    <citation type="submission" date="2017-06" db="EMBL/GenBank/DDBJ databases">
        <title>Whole genome sequence of Laribacter hongkongensis LHGZ1.</title>
        <authorList>
            <person name="Chen D."/>
            <person name="Wu H."/>
            <person name="Chen J."/>
        </authorList>
    </citation>
    <scope>NUCLEOTIDE SEQUENCE [LARGE SCALE GENOMIC DNA]</scope>
    <source>
        <strain evidence="3">LHGZ1</strain>
    </source>
</reference>
<dbReference type="EMBL" id="CP022115">
    <property type="protein sequence ID" value="ASJ22863.1"/>
    <property type="molecule type" value="Genomic_DNA"/>
</dbReference>
<protein>
    <submittedName>
        <fullName evidence="2">Uncharacterized protein</fullName>
    </submittedName>
</protein>
<accession>A0A248LFA6</accession>
<sequence>MGQLAGFAAAGGLHRARQSWGLTAAWSAGKDMSDAVREWFVTVSGVTGHGITGCSATARVRTGIRGPEAMWTVCRPGEAGDIPPFSWLIRNRGRQCSLRRKFAAPWCGRNPAGCRSRITGWQTCPGWWASLTGFVPVACLRQGAFSSGSRGVASATRLPACNAGRGESGAMTAVAGAPEARTVAAPVRQGAVASAGGAGWSGAVASAVVPRETRRGVTAGAGTGQLPPAVPAPARERASRRPCQSCRSGPVPGRRRASQGWWPVSSVRSGVRLRFGPGRPGSGGTGRLVCSVRPWCGTVASRWIARRKPVLPAGGPRKTGAGDDREASGRARARPGRSGNGCRVPSGRRAGKPVASCPALFVCKRAGTWFGRRVTGSDPA</sequence>
<gene>
    <name evidence="2" type="ORF">LHGZ1_0032</name>
</gene>
<dbReference type="Proteomes" id="UP000197424">
    <property type="component" value="Chromosome"/>
</dbReference>
<feature type="region of interest" description="Disordered" evidence="1">
    <location>
        <begin position="310"/>
        <end position="353"/>
    </location>
</feature>
<evidence type="ECO:0000256" key="1">
    <source>
        <dbReference type="SAM" id="MobiDB-lite"/>
    </source>
</evidence>
<feature type="compositionally biased region" description="Basic and acidic residues" evidence="1">
    <location>
        <begin position="320"/>
        <end position="329"/>
    </location>
</feature>
<evidence type="ECO:0000313" key="3">
    <source>
        <dbReference type="Proteomes" id="UP000197424"/>
    </source>
</evidence>
<name>A0A248LFA6_9NEIS</name>
<proteinExistence type="predicted"/>
<organism evidence="2 3">
    <name type="scientific">Laribacter hongkongensis</name>
    <dbReference type="NCBI Taxonomy" id="168471"/>
    <lineage>
        <taxon>Bacteria</taxon>
        <taxon>Pseudomonadati</taxon>
        <taxon>Pseudomonadota</taxon>
        <taxon>Betaproteobacteria</taxon>
        <taxon>Neisseriales</taxon>
        <taxon>Aquaspirillaceae</taxon>
        <taxon>Laribacter</taxon>
    </lineage>
</organism>
<feature type="region of interest" description="Disordered" evidence="1">
    <location>
        <begin position="218"/>
        <end position="260"/>
    </location>
</feature>